<evidence type="ECO:0000256" key="7">
    <source>
        <dbReference type="SAM" id="Phobius"/>
    </source>
</evidence>
<dbReference type="Pfam" id="PF07690">
    <property type="entry name" value="MFS_1"/>
    <property type="match status" value="1"/>
</dbReference>
<dbReference type="Proteomes" id="UP000712157">
    <property type="component" value="Unassembled WGS sequence"/>
</dbReference>
<feature type="transmembrane region" description="Helical" evidence="7">
    <location>
        <begin position="381"/>
        <end position="404"/>
    </location>
</feature>
<comment type="similarity">
    <text evidence="2">Belongs to the major facilitator superfamily.</text>
</comment>
<keyword evidence="5 7" id="KW-1133">Transmembrane helix</keyword>
<dbReference type="EMBL" id="JAHQCW010000021">
    <property type="protein sequence ID" value="MBU9737532.1"/>
    <property type="molecule type" value="Genomic_DNA"/>
</dbReference>
<dbReference type="Gene3D" id="1.20.1250.20">
    <property type="entry name" value="MFS general substrate transporter like domains"/>
    <property type="match status" value="2"/>
</dbReference>
<feature type="transmembrane region" description="Helical" evidence="7">
    <location>
        <begin position="12"/>
        <end position="33"/>
    </location>
</feature>
<protein>
    <submittedName>
        <fullName evidence="8">MFS transporter</fullName>
    </submittedName>
</protein>
<sequence length="420" mass="45298">MKLQYKHTVYASYLGYITQAIVNNLPPLLFITFQKTMGISLSELGFLVSLNFGVQMLVDLISAKFVDRIGYRVCIVAAHICSTVGLVGLGLFPKFLPSPYLGLMIAVVINAIGGGLIEVLVSPIVQALPGDEKASAMSMLHSFYCWGHVTVVLLSTLYFVTIGLSRWYYLPLIWAVLPFFNTFFYAKVPLLTLTEEHSVMPLRKLFSMKIFWLFLILMICSAASEQAMAQWASLFAESGLNVSKTMGDLLGPCAFAVCMGLSRTFYGKKGSGIDLKKFILASSILCMISYLLATLSPIPLLSLAGCALCGLSVGIMWPGSFSLAAEYCPAGGTGMFALLALAGDIGCSLGPGMVGVISNSVASRDGSLPNLLFGNLTSTEAGLKTGLLCATLFPVLMFFAVSVLSRLRRPPDPDIRHHRS</sequence>
<feature type="transmembrane region" description="Helical" evidence="7">
    <location>
        <begin position="39"/>
        <end position="58"/>
    </location>
</feature>
<dbReference type="GO" id="GO:0022857">
    <property type="term" value="F:transmembrane transporter activity"/>
    <property type="evidence" value="ECO:0007669"/>
    <property type="project" value="InterPro"/>
</dbReference>
<dbReference type="PANTHER" id="PTHR23514:SF3">
    <property type="entry name" value="BYPASS OF STOP CODON PROTEIN 6"/>
    <property type="match status" value="1"/>
</dbReference>
<evidence type="ECO:0000256" key="1">
    <source>
        <dbReference type="ARBA" id="ARBA00004651"/>
    </source>
</evidence>
<feature type="transmembrane region" description="Helical" evidence="7">
    <location>
        <begin position="249"/>
        <end position="266"/>
    </location>
</feature>
<dbReference type="SUPFAM" id="SSF103473">
    <property type="entry name" value="MFS general substrate transporter"/>
    <property type="match status" value="1"/>
</dbReference>
<name>A0A949K1C3_9FIRM</name>
<feature type="transmembrane region" description="Helical" evidence="7">
    <location>
        <begin position="142"/>
        <end position="161"/>
    </location>
</feature>
<dbReference type="InterPro" id="IPR051788">
    <property type="entry name" value="MFS_Transporter"/>
</dbReference>
<dbReference type="InterPro" id="IPR036259">
    <property type="entry name" value="MFS_trans_sf"/>
</dbReference>
<accession>A0A949K1C3</accession>
<feature type="transmembrane region" description="Helical" evidence="7">
    <location>
        <begin position="336"/>
        <end position="361"/>
    </location>
</feature>
<keyword evidence="6 7" id="KW-0472">Membrane</keyword>
<dbReference type="PANTHER" id="PTHR23514">
    <property type="entry name" value="BYPASS OF STOP CODON PROTEIN 6"/>
    <property type="match status" value="1"/>
</dbReference>
<proteinExistence type="inferred from homology"/>
<evidence type="ECO:0000256" key="5">
    <source>
        <dbReference type="ARBA" id="ARBA00022989"/>
    </source>
</evidence>
<evidence type="ECO:0000256" key="3">
    <source>
        <dbReference type="ARBA" id="ARBA00022448"/>
    </source>
</evidence>
<keyword evidence="3" id="KW-0813">Transport</keyword>
<dbReference type="GO" id="GO:0005886">
    <property type="term" value="C:plasma membrane"/>
    <property type="evidence" value="ECO:0007669"/>
    <property type="project" value="UniProtKB-SubCell"/>
</dbReference>
<evidence type="ECO:0000256" key="6">
    <source>
        <dbReference type="ARBA" id="ARBA00023136"/>
    </source>
</evidence>
<feature type="transmembrane region" description="Helical" evidence="7">
    <location>
        <begin position="301"/>
        <end position="324"/>
    </location>
</feature>
<feature type="transmembrane region" description="Helical" evidence="7">
    <location>
        <begin position="210"/>
        <end position="229"/>
    </location>
</feature>
<keyword evidence="9" id="KW-1185">Reference proteome</keyword>
<dbReference type="AlphaFoldDB" id="A0A949K1C3"/>
<comment type="subcellular location">
    <subcellularLocation>
        <location evidence="1">Cell membrane</location>
        <topology evidence="1">Multi-pass membrane protein</topology>
    </subcellularLocation>
</comment>
<evidence type="ECO:0000256" key="4">
    <source>
        <dbReference type="ARBA" id="ARBA00022692"/>
    </source>
</evidence>
<evidence type="ECO:0000313" key="8">
    <source>
        <dbReference type="EMBL" id="MBU9737532.1"/>
    </source>
</evidence>
<dbReference type="RefSeq" id="WP_238722041.1">
    <property type="nucleotide sequence ID" value="NZ_JAHQCW010000021.1"/>
</dbReference>
<comment type="caution">
    <text evidence="8">The sequence shown here is derived from an EMBL/GenBank/DDBJ whole genome shotgun (WGS) entry which is preliminary data.</text>
</comment>
<feature type="transmembrane region" description="Helical" evidence="7">
    <location>
        <begin position="167"/>
        <end position="190"/>
    </location>
</feature>
<evidence type="ECO:0000256" key="2">
    <source>
        <dbReference type="ARBA" id="ARBA00008335"/>
    </source>
</evidence>
<feature type="transmembrane region" description="Helical" evidence="7">
    <location>
        <begin position="70"/>
        <end position="92"/>
    </location>
</feature>
<keyword evidence="4 7" id="KW-0812">Transmembrane</keyword>
<evidence type="ECO:0000313" key="9">
    <source>
        <dbReference type="Proteomes" id="UP000712157"/>
    </source>
</evidence>
<feature type="transmembrane region" description="Helical" evidence="7">
    <location>
        <begin position="98"/>
        <end position="121"/>
    </location>
</feature>
<reference evidence="8" key="1">
    <citation type="submission" date="2021-06" db="EMBL/GenBank/DDBJ databases">
        <title>Description of novel taxa of the family Lachnospiraceae.</title>
        <authorList>
            <person name="Chaplin A.V."/>
            <person name="Sokolova S.R."/>
            <person name="Pikina A.P."/>
            <person name="Korzhanova M."/>
            <person name="Belova V."/>
            <person name="Korostin D."/>
            <person name="Efimov B.A."/>
        </authorList>
    </citation>
    <scope>NUCLEOTIDE SEQUENCE</scope>
    <source>
        <strain evidence="8">ASD5720</strain>
    </source>
</reference>
<gene>
    <name evidence="8" type="ORF">KTH89_13365</name>
</gene>
<dbReference type="InterPro" id="IPR011701">
    <property type="entry name" value="MFS"/>
</dbReference>
<feature type="transmembrane region" description="Helical" evidence="7">
    <location>
        <begin position="278"/>
        <end position="295"/>
    </location>
</feature>
<organism evidence="8 9">
    <name type="scientific">Diplocloster agilis</name>
    <dbReference type="NCBI Taxonomy" id="2850323"/>
    <lineage>
        <taxon>Bacteria</taxon>
        <taxon>Bacillati</taxon>
        <taxon>Bacillota</taxon>
        <taxon>Clostridia</taxon>
        <taxon>Lachnospirales</taxon>
        <taxon>Lachnospiraceae</taxon>
        <taxon>Diplocloster</taxon>
    </lineage>
</organism>